<dbReference type="SUPFAM" id="SSF54980">
    <property type="entry name" value="EF-G C-terminal domain-like"/>
    <property type="match status" value="1"/>
</dbReference>
<dbReference type="InterPro" id="IPR015796">
    <property type="entry name" value="Impact_YigZ-like"/>
</dbReference>
<dbReference type="EMBL" id="BFAV01000150">
    <property type="protein sequence ID" value="GBF34787.1"/>
    <property type="molecule type" value="Genomic_DNA"/>
</dbReference>
<dbReference type="InterPro" id="IPR020568">
    <property type="entry name" value="Ribosomal_Su5_D2-typ_SF"/>
</dbReference>
<sequence length="204" mass="22461">MKDRLVAIGKAAQIEIIIKKSRFIASAFPVDNEEAAMGCINQVKKEHSRANHNVFAYVINEQIQRYSDDGEPGGTAGKPILEVIRYKGLTCTALVVTRYFGGILLGAGGLVRAYSEAASKAIEKAAVVEKLLYREVAINLDYQWLGPVKYELENSGATNININYGQRVHINFHIRPEKAEAVSKRVVDMTSARAEINTGGFAYL</sequence>
<keyword evidence="5" id="KW-1185">Reference proteome</keyword>
<dbReference type="PANTHER" id="PTHR16301">
    <property type="entry name" value="IMPACT-RELATED"/>
    <property type="match status" value="1"/>
</dbReference>
<feature type="domain" description="UPF0029" evidence="3">
    <location>
        <begin position="138"/>
        <end position="193"/>
    </location>
</feature>
<dbReference type="InterPro" id="IPR023582">
    <property type="entry name" value="Impact"/>
</dbReference>
<dbReference type="NCBIfam" id="TIGR00257">
    <property type="entry name" value="IMPACT_YIGZ"/>
    <property type="match status" value="1"/>
</dbReference>
<gene>
    <name evidence="4" type="ORF">DCCM_3907</name>
</gene>
<dbReference type="Pfam" id="PF09186">
    <property type="entry name" value="DUF1949"/>
    <property type="match status" value="1"/>
</dbReference>
<dbReference type="Pfam" id="PF01205">
    <property type="entry name" value="Impact_N"/>
    <property type="match status" value="1"/>
</dbReference>
<organism evidence="4 5">
    <name type="scientific">Desulfocucumis palustris</name>
    <dbReference type="NCBI Taxonomy" id="1898651"/>
    <lineage>
        <taxon>Bacteria</taxon>
        <taxon>Bacillati</taxon>
        <taxon>Bacillota</taxon>
        <taxon>Clostridia</taxon>
        <taxon>Eubacteriales</taxon>
        <taxon>Desulfocucumaceae</taxon>
        <taxon>Desulfocucumis</taxon>
    </lineage>
</organism>
<dbReference type="AlphaFoldDB" id="A0A2L2XEL3"/>
<evidence type="ECO:0000313" key="5">
    <source>
        <dbReference type="Proteomes" id="UP000239549"/>
    </source>
</evidence>
<dbReference type="Proteomes" id="UP000239549">
    <property type="component" value="Unassembled WGS sequence"/>
</dbReference>
<feature type="domain" description="Impact N-terminal" evidence="2">
    <location>
        <begin position="19"/>
        <end position="122"/>
    </location>
</feature>
<dbReference type="PANTHER" id="PTHR16301:SF20">
    <property type="entry name" value="IMPACT FAMILY MEMBER YIGZ"/>
    <property type="match status" value="1"/>
</dbReference>
<reference evidence="5" key="1">
    <citation type="submission" date="2018-02" db="EMBL/GenBank/DDBJ databases">
        <title>Genome sequence of Desulfocucumis palustris strain NAW-5.</title>
        <authorList>
            <person name="Watanabe M."/>
            <person name="Kojima H."/>
            <person name="Fukui M."/>
        </authorList>
    </citation>
    <scope>NUCLEOTIDE SEQUENCE [LARGE SCALE GENOMIC DNA]</scope>
    <source>
        <strain evidence="5">NAW-5</strain>
    </source>
</reference>
<dbReference type="Gene3D" id="3.30.70.240">
    <property type="match status" value="1"/>
</dbReference>
<comment type="similarity">
    <text evidence="1">Belongs to the IMPACT family.</text>
</comment>
<dbReference type="InterPro" id="IPR001498">
    <property type="entry name" value="Impact_N"/>
</dbReference>
<dbReference type="GO" id="GO:0005737">
    <property type="term" value="C:cytoplasm"/>
    <property type="evidence" value="ECO:0007669"/>
    <property type="project" value="TreeGrafter"/>
</dbReference>
<evidence type="ECO:0000256" key="1">
    <source>
        <dbReference type="ARBA" id="ARBA00007665"/>
    </source>
</evidence>
<evidence type="ECO:0000259" key="2">
    <source>
        <dbReference type="Pfam" id="PF01205"/>
    </source>
</evidence>
<protein>
    <recommendedName>
        <fullName evidence="6">Protein co-occurring with transport systems</fullName>
    </recommendedName>
</protein>
<dbReference type="PROSITE" id="PS00910">
    <property type="entry name" value="UPF0029"/>
    <property type="match status" value="1"/>
</dbReference>
<accession>A0A2L2XEL3</accession>
<dbReference type="GO" id="GO:0006446">
    <property type="term" value="P:regulation of translational initiation"/>
    <property type="evidence" value="ECO:0007669"/>
    <property type="project" value="TreeGrafter"/>
</dbReference>
<dbReference type="InterPro" id="IPR015269">
    <property type="entry name" value="UPF0029_Impact_C"/>
</dbReference>
<dbReference type="Gene3D" id="3.30.230.30">
    <property type="entry name" value="Impact, N-terminal domain"/>
    <property type="match status" value="1"/>
</dbReference>
<comment type="caution">
    <text evidence="4">The sequence shown here is derived from an EMBL/GenBank/DDBJ whole genome shotgun (WGS) entry which is preliminary data.</text>
</comment>
<dbReference type="InterPro" id="IPR036956">
    <property type="entry name" value="Impact_N_sf"/>
</dbReference>
<evidence type="ECO:0000313" key="4">
    <source>
        <dbReference type="EMBL" id="GBF34787.1"/>
    </source>
</evidence>
<dbReference type="RefSeq" id="WP_104372960.1">
    <property type="nucleotide sequence ID" value="NZ_BFAV01000150.1"/>
</dbReference>
<evidence type="ECO:0008006" key="6">
    <source>
        <dbReference type="Google" id="ProtNLM"/>
    </source>
</evidence>
<dbReference type="OrthoDB" id="9813771at2"/>
<proteinExistence type="inferred from homology"/>
<name>A0A2L2XEL3_9FIRM</name>
<dbReference type="InterPro" id="IPR035647">
    <property type="entry name" value="EFG_III/V"/>
</dbReference>
<evidence type="ECO:0000259" key="3">
    <source>
        <dbReference type="Pfam" id="PF09186"/>
    </source>
</evidence>
<dbReference type="SUPFAM" id="SSF54211">
    <property type="entry name" value="Ribosomal protein S5 domain 2-like"/>
    <property type="match status" value="1"/>
</dbReference>
<dbReference type="InterPro" id="IPR020569">
    <property type="entry name" value="UPF0029_Impact_CS"/>
</dbReference>